<comment type="similarity">
    <text evidence="1">Belongs to the phD/YefM antitoxin family.</text>
</comment>
<dbReference type="EMBL" id="JBHRYQ010000001">
    <property type="protein sequence ID" value="MFC3809740.1"/>
    <property type="molecule type" value="Genomic_DNA"/>
</dbReference>
<evidence type="ECO:0000313" key="3">
    <source>
        <dbReference type="Proteomes" id="UP001595616"/>
    </source>
</evidence>
<reference evidence="3" key="1">
    <citation type="journal article" date="2019" name="Int. J. Syst. Evol. Microbiol.">
        <title>The Global Catalogue of Microorganisms (GCM) 10K type strain sequencing project: providing services to taxonomists for standard genome sequencing and annotation.</title>
        <authorList>
            <consortium name="The Broad Institute Genomics Platform"/>
            <consortium name="The Broad Institute Genome Sequencing Center for Infectious Disease"/>
            <person name="Wu L."/>
            <person name="Ma J."/>
        </authorList>
    </citation>
    <scope>NUCLEOTIDE SEQUENCE [LARGE SCALE GENOMIC DNA]</scope>
    <source>
        <strain evidence="3">CECT 7956</strain>
    </source>
</reference>
<evidence type="ECO:0000256" key="1">
    <source>
        <dbReference type="ARBA" id="ARBA00009981"/>
    </source>
</evidence>
<keyword evidence="3" id="KW-1185">Reference proteome</keyword>
<name>A0ABV7YTS4_9BACT</name>
<protein>
    <submittedName>
        <fullName evidence="2">Type II toxin-antitoxin system Phd/YefM family antitoxin</fullName>
    </submittedName>
</protein>
<accession>A0ABV7YTS4</accession>
<comment type="caution">
    <text evidence="2">The sequence shown here is derived from an EMBL/GenBank/DDBJ whole genome shotgun (WGS) entry which is preliminary data.</text>
</comment>
<dbReference type="SUPFAM" id="SSF143120">
    <property type="entry name" value="YefM-like"/>
    <property type="match status" value="1"/>
</dbReference>
<proteinExistence type="inferred from homology"/>
<dbReference type="RefSeq" id="WP_379835184.1">
    <property type="nucleotide sequence ID" value="NZ_JBHRYQ010000001.1"/>
</dbReference>
<dbReference type="InterPro" id="IPR036165">
    <property type="entry name" value="YefM-like_sf"/>
</dbReference>
<organism evidence="2 3">
    <name type="scientific">Lacihabitans lacunae</name>
    <dbReference type="NCBI Taxonomy" id="1028214"/>
    <lineage>
        <taxon>Bacteria</taxon>
        <taxon>Pseudomonadati</taxon>
        <taxon>Bacteroidota</taxon>
        <taxon>Cytophagia</taxon>
        <taxon>Cytophagales</taxon>
        <taxon>Leadbetterellaceae</taxon>
        <taxon>Lacihabitans</taxon>
    </lineage>
</organism>
<gene>
    <name evidence="2" type="ORF">ACFOOI_03655</name>
</gene>
<evidence type="ECO:0000313" key="2">
    <source>
        <dbReference type="EMBL" id="MFC3809740.1"/>
    </source>
</evidence>
<dbReference type="Gene3D" id="3.40.1620.10">
    <property type="entry name" value="YefM-like domain"/>
    <property type="match status" value="1"/>
</dbReference>
<sequence>MKTMTVGDFKANFSKVAEDVKNGEEITVTYGKNKEILGHFIPKRTEKPKKRILGALEGKMTVVFKDDFKITEEEFLGI</sequence>
<dbReference type="Proteomes" id="UP001595616">
    <property type="component" value="Unassembled WGS sequence"/>
</dbReference>